<dbReference type="Proteomes" id="UP000006671">
    <property type="component" value="Unassembled WGS sequence"/>
</dbReference>
<dbReference type="InterPro" id="IPR000219">
    <property type="entry name" value="DH_dom"/>
</dbReference>
<dbReference type="KEGG" id="ngr:NAEGRDRAFT_45877"/>
<keyword evidence="3" id="KW-1185">Reference proteome</keyword>
<evidence type="ECO:0000313" key="3">
    <source>
        <dbReference type="Proteomes" id="UP000006671"/>
    </source>
</evidence>
<protein>
    <submittedName>
        <fullName evidence="2">Predicted protein</fullName>
    </submittedName>
</protein>
<dbReference type="InParanoid" id="D2V1F6"/>
<organism evidence="3">
    <name type="scientific">Naegleria gruberi</name>
    <name type="common">Amoeba</name>
    <dbReference type="NCBI Taxonomy" id="5762"/>
    <lineage>
        <taxon>Eukaryota</taxon>
        <taxon>Discoba</taxon>
        <taxon>Heterolobosea</taxon>
        <taxon>Tetramitia</taxon>
        <taxon>Eutetramitia</taxon>
        <taxon>Vahlkampfiidae</taxon>
        <taxon>Naegleria</taxon>
    </lineage>
</organism>
<dbReference type="EMBL" id="GG738848">
    <property type="protein sequence ID" value="EFC49296.1"/>
    <property type="molecule type" value="Genomic_DNA"/>
</dbReference>
<accession>D2V1F6</accession>
<sequence>MNFQNKRVLSGVDLRRMENKQQDFGKGEGKTSDYRIDSPKITLVKSNSSSSQFDSFKYYQNHNYGMDKSNNNFEKLLEIEKEKNRILLLEKQVWEMKENLLNKVLFEKHSESLLSSMQGLLSNNQSSIVRVAGIQENSNNSIPKLDSNLVRKLSSFPINEDSTGSSSSLKHASSSSSIISPLSSQSLSSKNSSIRSSTLDEVSEISTSLDTIRSSSEELSEIKLDSSRSQILDRNAIPIPPPKPVELTLQKSSKDSLVLLDKRQYLYKQFLCSLKEYQLLLQIFQENYIKVIENVSDEVSLKRHVAFDHLKVISEQNAKVISELSTLLSRNGIILVGEEQFFIQLVHQLFELTQSNYISYFDQYFSIIQVFKSEKRKSSELKQAIRKVEKELVERKTIFWKFESFLSIPNQFVEKISALCEKVLKSSDKFYIGLENYAKLGQSVIILRDLNKYSKSKLEVSNDLGQLLDISKNLALDGLVTHKRKVIHSYFMAERIRDCGNITPCQLFLFHDMFLIKYPRKYRWFKMKVLKFHLDEINRHGLPMHSIRSESPKSSELVFIRGDFECKQTKLCIRFKNEEEAIQWKDDILNCIEKECLQLC</sequence>
<evidence type="ECO:0000259" key="1">
    <source>
        <dbReference type="PROSITE" id="PS50010"/>
    </source>
</evidence>
<evidence type="ECO:0000313" key="2">
    <source>
        <dbReference type="EMBL" id="EFC49296.1"/>
    </source>
</evidence>
<dbReference type="OMA" id="WEMKENL"/>
<dbReference type="GO" id="GO:0005085">
    <property type="term" value="F:guanyl-nucleotide exchange factor activity"/>
    <property type="evidence" value="ECO:0007669"/>
    <property type="project" value="InterPro"/>
</dbReference>
<dbReference type="GeneID" id="8855161"/>
<gene>
    <name evidence="2" type="ORF">NAEGRDRAFT_45877</name>
</gene>
<dbReference type="RefSeq" id="XP_002682040.1">
    <property type="nucleotide sequence ID" value="XM_002681994.1"/>
</dbReference>
<dbReference type="VEuPathDB" id="AmoebaDB:NAEGRDRAFT_45877"/>
<dbReference type="PROSITE" id="PS50010">
    <property type="entry name" value="DH_2"/>
    <property type="match status" value="1"/>
</dbReference>
<feature type="domain" description="DH" evidence="1">
    <location>
        <begin position="262"/>
        <end position="457"/>
    </location>
</feature>
<dbReference type="SUPFAM" id="SSF48065">
    <property type="entry name" value="DBL homology domain (DH-domain)"/>
    <property type="match status" value="1"/>
</dbReference>
<dbReference type="InterPro" id="IPR035899">
    <property type="entry name" value="DBL_dom_sf"/>
</dbReference>
<reference evidence="2 3" key="1">
    <citation type="journal article" date="2010" name="Cell">
        <title>The genome of Naegleria gruberi illuminates early eukaryotic versatility.</title>
        <authorList>
            <person name="Fritz-Laylin L.K."/>
            <person name="Prochnik S.E."/>
            <person name="Ginger M.L."/>
            <person name="Dacks J.B."/>
            <person name="Carpenter M.L."/>
            <person name="Field M.C."/>
            <person name="Kuo A."/>
            <person name="Paredez A."/>
            <person name="Chapman J."/>
            <person name="Pham J."/>
            <person name="Shu S."/>
            <person name="Neupane R."/>
            <person name="Cipriano M."/>
            <person name="Mancuso J."/>
            <person name="Tu H."/>
            <person name="Salamov A."/>
            <person name="Lindquist E."/>
            <person name="Shapiro H."/>
            <person name="Lucas S."/>
            <person name="Grigoriev I.V."/>
            <person name="Cande W.Z."/>
            <person name="Fulton C."/>
            <person name="Rokhsar D.S."/>
            <person name="Dawson S.C."/>
        </authorList>
    </citation>
    <scope>NUCLEOTIDE SEQUENCE [LARGE SCALE GENOMIC DNA]</scope>
    <source>
        <strain evidence="2 3">NEG-M</strain>
    </source>
</reference>
<dbReference type="OrthoDB" id="10477417at2759"/>
<name>D2V1F6_NAEGR</name>
<proteinExistence type="predicted"/>
<dbReference type="AlphaFoldDB" id="D2V1F6"/>
<dbReference type="Gene3D" id="1.20.900.10">
    <property type="entry name" value="Dbl homology (DH) domain"/>
    <property type="match status" value="1"/>
</dbReference>